<dbReference type="GO" id="GO:0010181">
    <property type="term" value="F:FMN binding"/>
    <property type="evidence" value="ECO:0007669"/>
    <property type="project" value="InterPro"/>
</dbReference>
<dbReference type="PIRSF" id="PIRSF000138">
    <property type="entry name" value="Al-hdrx_acd_dh"/>
    <property type="match status" value="1"/>
</dbReference>
<dbReference type="GO" id="GO:0009060">
    <property type="term" value="P:aerobic respiration"/>
    <property type="evidence" value="ECO:0007669"/>
    <property type="project" value="TreeGrafter"/>
</dbReference>
<sequence>MKLSDIRQLVQVKAPVMSRRRRVLANAYNVTEFRTAARRVLPAGIFDYLDGGSEDEVTLRRNREVFEAWGLMPSWGPVSGPDTTTSLLGRRSALPLTLTPTGATRLFHPEGELAVAKAAEAAGIPYGLAGMSTVAMESIAESFPGLDRWFNFGLSRDAPSRDQKLARCKAAGFDTLIVGVDTRALGARERDLHNGFTAPPSLTLSTLVDIASRPGWWANFLRSDGLSFPNLSPQGPNPTVTPSMWQQILGHSDSGNGWGELEALREAWDGKIVLKGCVNPDDVARAAGIGLDAVQLSNHGGRQLDHMLSPMDVLQESRQRVGSAIEIYVDSGIRRGSDVVKALALGADACAIGRPYLYGLVAAGSQGVGRIIEIFSEELRRTMTLVGVSTVAELKVKGSEVVRDLRGAMKEMDGAPSRAEGASLLTTN</sequence>
<evidence type="ECO:0000313" key="10">
    <source>
        <dbReference type="Proteomes" id="UP000070134"/>
    </source>
</evidence>
<evidence type="ECO:0000259" key="8">
    <source>
        <dbReference type="PROSITE" id="PS51349"/>
    </source>
</evidence>
<dbReference type="PATRIC" id="fig|37927.3.peg.1031"/>
<dbReference type="PROSITE" id="PS00557">
    <property type="entry name" value="FMN_HYDROXY_ACID_DH_1"/>
    <property type="match status" value="1"/>
</dbReference>
<name>A0A126ZYN3_9MICC</name>
<feature type="binding site" evidence="7">
    <location>
        <position position="48"/>
    </location>
    <ligand>
        <name>glyoxylate</name>
        <dbReference type="ChEBI" id="CHEBI:36655"/>
    </ligand>
</feature>
<dbReference type="AlphaFoldDB" id="A0A126ZYN3"/>
<feature type="binding site" evidence="7">
    <location>
        <position position="299"/>
    </location>
    <ligand>
        <name>glyoxylate</name>
        <dbReference type="ChEBI" id="CHEBI:36655"/>
    </ligand>
</feature>
<dbReference type="PANTHER" id="PTHR10578:SF107">
    <property type="entry name" value="2-HYDROXYACID OXIDASE 1"/>
    <property type="match status" value="1"/>
</dbReference>
<evidence type="ECO:0000256" key="3">
    <source>
        <dbReference type="ARBA" id="ARBA00022643"/>
    </source>
</evidence>
<evidence type="ECO:0000256" key="4">
    <source>
        <dbReference type="ARBA" id="ARBA00023002"/>
    </source>
</evidence>
<evidence type="ECO:0000256" key="7">
    <source>
        <dbReference type="PIRSR" id="PIRSR000138-2"/>
    </source>
</evidence>
<dbReference type="KEGG" id="satk:SA2016_0989"/>
<dbReference type="Proteomes" id="UP000070134">
    <property type="component" value="Chromosome"/>
</dbReference>
<dbReference type="Pfam" id="PF01070">
    <property type="entry name" value="FMN_dh"/>
    <property type="match status" value="1"/>
</dbReference>
<dbReference type="OrthoDB" id="9770452at2"/>
<dbReference type="STRING" id="37927.SA2016_0989"/>
<proteinExistence type="inferred from homology"/>
<feature type="binding site" evidence="7">
    <location>
        <begin position="330"/>
        <end position="334"/>
    </location>
    <ligand>
        <name>FMN</name>
        <dbReference type="ChEBI" id="CHEBI:58210"/>
    </ligand>
</feature>
<dbReference type="GO" id="GO:0005886">
    <property type="term" value="C:plasma membrane"/>
    <property type="evidence" value="ECO:0007669"/>
    <property type="project" value="TreeGrafter"/>
</dbReference>
<dbReference type="GO" id="GO:0004459">
    <property type="term" value="F:L-lactate dehydrogenase (NAD+) activity"/>
    <property type="evidence" value="ECO:0007669"/>
    <property type="project" value="TreeGrafter"/>
</dbReference>
<keyword evidence="2 7" id="KW-0285">Flavoprotein</keyword>
<feature type="binding site" evidence="7">
    <location>
        <begin position="100"/>
        <end position="102"/>
    </location>
    <ligand>
        <name>FMN</name>
        <dbReference type="ChEBI" id="CHEBI:58210"/>
    </ligand>
</feature>
<dbReference type="PANTHER" id="PTHR10578">
    <property type="entry name" value="S -2-HYDROXY-ACID OXIDASE-RELATED"/>
    <property type="match status" value="1"/>
</dbReference>
<accession>A0A126ZYN3</accession>
<reference evidence="9 10" key="1">
    <citation type="submission" date="2016-02" db="EMBL/GenBank/DDBJ databases">
        <title>Complete genome of Sinomonas atrocyanea KCTC 3377.</title>
        <authorList>
            <person name="Kim K.M."/>
        </authorList>
    </citation>
    <scope>NUCLEOTIDE SEQUENCE [LARGE SCALE GENOMIC DNA]</scope>
    <source>
        <strain evidence="9 10">KCTC 3377</strain>
    </source>
</reference>
<protein>
    <submittedName>
        <fullName evidence="9">FMN-dependent dehydrogenase</fullName>
    </submittedName>
</protein>
<evidence type="ECO:0000313" key="9">
    <source>
        <dbReference type="EMBL" id="AMM31674.1"/>
    </source>
</evidence>
<keyword evidence="4" id="KW-0560">Oxidoreductase</keyword>
<dbReference type="InterPro" id="IPR037396">
    <property type="entry name" value="FMN_HAD"/>
</dbReference>
<dbReference type="InterPro" id="IPR013785">
    <property type="entry name" value="Aldolase_TIM"/>
</dbReference>
<gene>
    <name evidence="9" type="ORF">SA2016_0989</name>
</gene>
<dbReference type="InterPro" id="IPR012133">
    <property type="entry name" value="Alpha-hydoxy_acid_DH_FMN"/>
</dbReference>
<keyword evidence="10" id="KW-1185">Reference proteome</keyword>
<feature type="binding site" evidence="7">
    <location>
        <position position="297"/>
    </location>
    <ligand>
        <name>FMN</name>
        <dbReference type="ChEBI" id="CHEBI:58210"/>
    </ligand>
</feature>
<feature type="binding site" evidence="7">
    <location>
        <begin position="353"/>
        <end position="354"/>
    </location>
    <ligand>
        <name>FMN</name>
        <dbReference type="ChEBI" id="CHEBI:58210"/>
    </ligand>
</feature>
<dbReference type="PROSITE" id="PS51349">
    <property type="entry name" value="FMN_HYDROXY_ACID_DH_2"/>
    <property type="match status" value="1"/>
</dbReference>
<feature type="binding site" evidence="7">
    <location>
        <position position="188"/>
    </location>
    <ligand>
        <name>glyoxylate</name>
        <dbReference type="ChEBI" id="CHEBI:36655"/>
    </ligand>
</feature>
<evidence type="ECO:0000256" key="5">
    <source>
        <dbReference type="ARBA" id="ARBA00024042"/>
    </source>
</evidence>
<evidence type="ECO:0000256" key="1">
    <source>
        <dbReference type="ARBA" id="ARBA00001917"/>
    </source>
</evidence>
<comment type="cofactor">
    <cofactor evidence="1">
        <name>FMN</name>
        <dbReference type="ChEBI" id="CHEBI:58210"/>
    </cofactor>
</comment>
<keyword evidence="3 7" id="KW-0288">FMN</keyword>
<dbReference type="CDD" id="cd02809">
    <property type="entry name" value="alpha_hydroxyacid_oxid_FMN"/>
    <property type="match status" value="1"/>
</dbReference>
<organism evidence="9 10">
    <name type="scientific">Sinomonas atrocyanea</name>
    <dbReference type="NCBI Taxonomy" id="37927"/>
    <lineage>
        <taxon>Bacteria</taxon>
        <taxon>Bacillati</taxon>
        <taxon>Actinomycetota</taxon>
        <taxon>Actinomycetes</taxon>
        <taxon>Micrococcales</taxon>
        <taxon>Micrococcaceae</taxon>
        <taxon>Sinomonas</taxon>
    </lineage>
</organism>
<dbReference type="InterPro" id="IPR000262">
    <property type="entry name" value="FMN-dep_DH"/>
</dbReference>
<comment type="similarity">
    <text evidence="5">Belongs to the FMN-dependent alpha-hydroxy acid dehydrogenase family.</text>
</comment>
<dbReference type="Gene3D" id="3.20.20.70">
    <property type="entry name" value="Aldolase class I"/>
    <property type="match status" value="1"/>
</dbReference>
<feature type="domain" description="FMN hydroxy acid dehydrogenase" evidence="8">
    <location>
        <begin position="22"/>
        <end position="404"/>
    </location>
</feature>
<dbReference type="EMBL" id="CP014518">
    <property type="protein sequence ID" value="AMM31674.1"/>
    <property type="molecule type" value="Genomic_DNA"/>
</dbReference>
<evidence type="ECO:0000256" key="6">
    <source>
        <dbReference type="PIRSR" id="PIRSR000138-1"/>
    </source>
</evidence>
<feature type="active site" description="Proton acceptor" evidence="6">
    <location>
        <position position="299"/>
    </location>
</feature>
<feature type="binding site" evidence="7">
    <location>
        <position position="275"/>
    </location>
    <ligand>
        <name>FMN</name>
        <dbReference type="ChEBI" id="CHEBI:58210"/>
    </ligand>
</feature>
<dbReference type="InterPro" id="IPR008259">
    <property type="entry name" value="FMN_hydac_DH_AS"/>
</dbReference>
<evidence type="ECO:0000256" key="2">
    <source>
        <dbReference type="ARBA" id="ARBA00022630"/>
    </source>
</evidence>
<feature type="binding site" evidence="7">
    <location>
        <position position="302"/>
    </location>
    <ligand>
        <name>glyoxylate</name>
        <dbReference type="ChEBI" id="CHEBI:36655"/>
    </ligand>
</feature>
<dbReference type="SUPFAM" id="SSF51395">
    <property type="entry name" value="FMN-linked oxidoreductases"/>
    <property type="match status" value="1"/>
</dbReference>